<dbReference type="SMART" id="SM00060">
    <property type="entry name" value="FN3"/>
    <property type="match status" value="2"/>
</dbReference>
<evidence type="ECO:0000313" key="3">
    <source>
        <dbReference type="EMBL" id="KAK3083923.1"/>
    </source>
</evidence>
<dbReference type="InterPro" id="IPR050991">
    <property type="entry name" value="ECM_Regulatory_Proteins"/>
</dbReference>
<dbReference type="FunFam" id="2.60.40.10:FF:000028">
    <property type="entry name" value="Neuronal cell adhesion molecule"/>
    <property type="match status" value="1"/>
</dbReference>
<feature type="domain" description="Fibronectin type-III" evidence="2">
    <location>
        <begin position="42"/>
        <end position="138"/>
    </location>
</feature>
<name>A0AA88XEI4_PINIB</name>
<proteinExistence type="predicted"/>
<dbReference type="PANTHER" id="PTHR46708">
    <property type="entry name" value="TENASCIN"/>
    <property type="match status" value="1"/>
</dbReference>
<dbReference type="EMBL" id="VSWD01000013">
    <property type="protein sequence ID" value="KAK3083923.1"/>
    <property type="molecule type" value="Genomic_DNA"/>
</dbReference>
<evidence type="ECO:0000259" key="2">
    <source>
        <dbReference type="PROSITE" id="PS50853"/>
    </source>
</evidence>
<comment type="caution">
    <text evidence="3">The sequence shown here is derived from an EMBL/GenBank/DDBJ whole genome shotgun (WGS) entry which is preliminary data.</text>
</comment>
<dbReference type="Proteomes" id="UP001186944">
    <property type="component" value="Unassembled WGS sequence"/>
</dbReference>
<accession>A0AA88XEI4</accession>
<dbReference type="Gene3D" id="2.60.40.10">
    <property type="entry name" value="Immunoglobulins"/>
    <property type="match status" value="2"/>
</dbReference>
<dbReference type="AlphaFoldDB" id="A0AA88XEI4"/>
<dbReference type="PROSITE" id="PS50853">
    <property type="entry name" value="FN3"/>
    <property type="match status" value="2"/>
</dbReference>
<evidence type="ECO:0000313" key="4">
    <source>
        <dbReference type="Proteomes" id="UP001186944"/>
    </source>
</evidence>
<dbReference type="InterPro" id="IPR003961">
    <property type="entry name" value="FN3_dom"/>
</dbReference>
<dbReference type="PANTHER" id="PTHR46708:SF2">
    <property type="entry name" value="FIBRONECTIN TYPE-III DOMAIN-CONTAINING PROTEIN"/>
    <property type="match status" value="1"/>
</dbReference>
<protein>
    <recommendedName>
        <fullName evidence="2">Fibronectin type-III domain-containing protein</fullName>
    </recommendedName>
</protein>
<dbReference type="SUPFAM" id="SSF49265">
    <property type="entry name" value="Fibronectin type III"/>
    <property type="match status" value="1"/>
</dbReference>
<sequence length="246" mass="27400">MYVITRGVRLTYIQRRGLDRARHGVPVSQSARLKDALVQDYEPTNLVCTPKNSTILEFTWTLPAGGAGVVQGYHLDLVRTDNVKIDILPTVTINGYYVDTYTFYGLGKYAEYTLTMHSFTASGNQADVTSVCRTLEDIPDGAPSGVNATGISYSEIYVEWLELEDFYRNGVLAGYKIVYFDYSSDNPHEITVSSSTLSYTIANLNYDTWYVVSVLGYTSAGDGPRTTDPDKTWGTRFSFLCLIFGL</sequence>
<organism evidence="3 4">
    <name type="scientific">Pinctada imbricata</name>
    <name type="common">Atlantic pearl-oyster</name>
    <name type="synonym">Pinctada martensii</name>
    <dbReference type="NCBI Taxonomy" id="66713"/>
    <lineage>
        <taxon>Eukaryota</taxon>
        <taxon>Metazoa</taxon>
        <taxon>Spiralia</taxon>
        <taxon>Lophotrochozoa</taxon>
        <taxon>Mollusca</taxon>
        <taxon>Bivalvia</taxon>
        <taxon>Autobranchia</taxon>
        <taxon>Pteriomorphia</taxon>
        <taxon>Pterioida</taxon>
        <taxon>Pterioidea</taxon>
        <taxon>Pteriidae</taxon>
        <taxon>Pinctada</taxon>
    </lineage>
</organism>
<dbReference type="CDD" id="cd00063">
    <property type="entry name" value="FN3"/>
    <property type="match status" value="2"/>
</dbReference>
<dbReference type="InterPro" id="IPR013783">
    <property type="entry name" value="Ig-like_fold"/>
</dbReference>
<dbReference type="Pfam" id="PF00041">
    <property type="entry name" value="fn3"/>
    <property type="match status" value="2"/>
</dbReference>
<evidence type="ECO:0000256" key="1">
    <source>
        <dbReference type="ARBA" id="ARBA00022737"/>
    </source>
</evidence>
<keyword evidence="1" id="KW-0677">Repeat</keyword>
<dbReference type="InterPro" id="IPR036116">
    <property type="entry name" value="FN3_sf"/>
</dbReference>
<gene>
    <name evidence="3" type="ORF">FSP39_005420</name>
</gene>
<reference evidence="3" key="1">
    <citation type="submission" date="2019-08" db="EMBL/GenBank/DDBJ databases">
        <title>The improved chromosome-level genome for the pearl oyster Pinctada fucata martensii using PacBio sequencing and Hi-C.</title>
        <authorList>
            <person name="Zheng Z."/>
        </authorList>
    </citation>
    <scope>NUCLEOTIDE SEQUENCE</scope>
    <source>
        <strain evidence="3">ZZ-2019</strain>
        <tissue evidence="3">Adductor muscle</tissue>
    </source>
</reference>
<keyword evidence="4" id="KW-1185">Reference proteome</keyword>
<feature type="domain" description="Fibronectin type-III" evidence="2">
    <location>
        <begin position="142"/>
        <end position="238"/>
    </location>
</feature>